<accession>A0A226DBG5</accession>
<reference evidence="1 2" key="1">
    <citation type="submission" date="2015-12" db="EMBL/GenBank/DDBJ databases">
        <title>The genome of Folsomia candida.</title>
        <authorList>
            <person name="Faddeeva A."/>
            <person name="Derks M.F."/>
            <person name="Anvar Y."/>
            <person name="Smit S."/>
            <person name="Van Straalen N."/>
            <person name="Roelofs D."/>
        </authorList>
    </citation>
    <scope>NUCLEOTIDE SEQUENCE [LARGE SCALE GENOMIC DNA]</scope>
    <source>
        <strain evidence="1 2">VU population</strain>
        <tissue evidence="1">Whole body</tissue>
    </source>
</reference>
<comment type="caution">
    <text evidence="1">The sequence shown here is derived from an EMBL/GenBank/DDBJ whole genome shotgun (WGS) entry which is preliminary data.</text>
</comment>
<organism evidence="1 2">
    <name type="scientific">Folsomia candida</name>
    <name type="common">Springtail</name>
    <dbReference type="NCBI Taxonomy" id="158441"/>
    <lineage>
        <taxon>Eukaryota</taxon>
        <taxon>Metazoa</taxon>
        <taxon>Ecdysozoa</taxon>
        <taxon>Arthropoda</taxon>
        <taxon>Hexapoda</taxon>
        <taxon>Collembola</taxon>
        <taxon>Entomobryomorpha</taxon>
        <taxon>Isotomoidea</taxon>
        <taxon>Isotomidae</taxon>
        <taxon>Proisotominae</taxon>
        <taxon>Folsomia</taxon>
    </lineage>
</organism>
<evidence type="ECO:0000313" key="1">
    <source>
        <dbReference type="EMBL" id="OXA41586.1"/>
    </source>
</evidence>
<keyword evidence="2" id="KW-1185">Reference proteome</keyword>
<evidence type="ECO:0000313" key="2">
    <source>
        <dbReference type="Proteomes" id="UP000198287"/>
    </source>
</evidence>
<name>A0A226DBG5_FOLCA</name>
<dbReference type="Proteomes" id="UP000198287">
    <property type="component" value="Unassembled WGS sequence"/>
</dbReference>
<sequence>MMSNNDTYSEVGEIGSNHLIIHQIATFLPSRDLISCTQVNSKWESEVRKHLLSRRPVTITTSNLHRYVTLMRYRSHCHKMVNLYFIRQEDLRNLPMQVNFFAMENATFVTHLDIDWHLNAERYENNSFFESLQKFTNLTSLELCPLLHQGRGRDAPSLQSDDYVDLIPLNFSLPKVKKLNSVSFPPHYTSWGGQRPLGWTMTKEYAAWWRSFAPALTGFSVKNSIRYVQLNPPIPIIDLVTLNITRLVISPISSVWQPLLCSNLGTKLAHTLVHLNIVSIRDCPKEYVFAMMMPILPKLKVFKLSRVPYGEERWSGKIPQITLTYESQVLNYAVQFPALESIIVEKDWSEGKFEGQDLLSDGTYFEALVPFLYNSFMAEGTTPCGTLKRLDIPFPAGVKFRVAKCISLSDACNNEDDAKSDYWEWKDTAEFFERVRTTFPNLGYHVLDKKWREERTRGVEEFVRMGRKYGFLEDDIHMMMRKGDLLGG</sequence>
<gene>
    <name evidence="1" type="ORF">Fcan01_23803</name>
</gene>
<dbReference type="CDD" id="cd09917">
    <property type="entry name" value="F-box_SF"/>
    <property type="match status" value="1"/>
</dbReference>
<dbReference type="InterPro" id="IPR036047">
    <property type="entry name" value="F-box-like_dom_sf"/>
</dbReference>
<proteinExistence type="predicted"/>
<dbReference type="SUPFAM" id="SSF81383">
    <property type="entry name" value="F-box domain"/>
    <property type="match status" value="1"/>
</dbReference>
<dbReference type="AlphaFoldDB" id="A0A226DBG5"/>
<protein>
    <submittedName>
        <fullName evidence="1">F-box only protein 22</fullName>
    </submittedName>
</protein>
<dbReference type="EMBL" id="LNIX01000029">
    <property type="protein sequence ID" value="OXA41586.1"/>
    <property type="molecule type" value="Genomic_DNA"/>
</dbReference>